<proteinExistence type="inferred from homology"/>
<comment type="cofactor">
    <cofactor evidence="1">
        <name>pyridoxal 5'-phosphate</name>
        <dbReference type="ChEBI" id="CHEBI:597326"/>
    </cofactor>
</comment>
<sequence length="354" mass="36792">MSLSQALSLMPRRALLEGPTPIQRLCRIEDALGSSLNGVRIYAKRDDLMSLGGGGNKLRKLEFLLGDATAAGADTVIATGGRQSNFTRLTAAAAARLGLACELVLAPFVPREGDEYDRNGNVLLDDLFGARIHSLPAGVNSTRFAEERFEELRLAGHIAYMATFGGSSPVGSLGYAACALEIQTQSNDLDIDFAEIVVPNGSSGTQAGLVAGYRALGLDTTRVRSHSVLAPTASAVSTTVEIANAALTLLGSEASLSSNDVNLSGDQLGQGYGVPTPAMVEAVRLMASREGLLLDPVYGGKAFAGLLADISAGRYAAGDAVLFIMTGGIPSLYAYASDFLGANHQPPSKPFLTP</sequence>
<comment type="similarity">
    <text evidence="2">Belongs to the ACC deaminase/D-cysteine desulfhydrase family.</text>
</comment>
<evidence type="ECO:0000256" key="3">
    <source>
        <dbReference type="ARBA" id="ARBA00022898"/>
    </source>
</evidence>
<evidence type="ECO:0000313" key="6">
    <source>
        <dbReference type="Proteomes" id="UP001272097"/>
    </source>
</evidence>
<keyword evidence="3" id="KW-0663">Pyridoxal phosphate</keyword>
<dbReference type="EC" id="4.4.1.-" evidence="5"/>
<evidence type="ECO:0000313" key="5">
    <source>
        <dbReference type="EMBL" id="MDX8440548.1"/>
    </source>
</evidence>
<dbReference type="InterPro" id="IPR036052">
    <property type="entry name" value="TrpB-like_PALP_sf"/>
</dbReference>
<dbReference type="Pfam" id="PF00291">
    <property type="entry name" value="PALP"/>
    <property type="match status" value="1"/>
</dbReference>
<name>A0ABU4WWW7_9HYPH</name>
<organism evidence="5 6">
    <name type="scientific">Mesorhizobium australafricanum</name>
    <dbReference type="NCBI Taxonomy" id="3072311"/>
    <lineage>
        <taxon>Bacteria</taxon>
        <taxon>Pseudomonadati</taxon>
        <taxon>Pseudomonadota</taxon>
        <taxon>Alphaproteobacteria</taxon>
        <taxon>Hyphomicrobiales</taxon>
        <taxon>Phyllobacteriaceae</taxon>
        <taxon>Mesorhizobium</taxon>
    </lineage>
</organism>
<dbReference type="PANTHER" id="PTHR43780">
    <property type="entry name" value="1-AMINOCYCLOPROPANE-1-CARBOXYLATE DEAMINASE-RELATED"/>
    <property type="match status" value="1"/>
</dbReference>
<keyword evidence="6" id="KW-1185">Reference proteome</keyword>
<accession>A0ABU4WWW7</accession>
<evidence type="ECO:0000259" key="4">
    <source>
        <dbReference type="Pfam" id="PF00291"/>
    </source>
</evidence>
<dbReference type="GO" id="GO:0016829">
    <property type="term" value="F:lyase activity"/>
    <property type="evidence" value="ECO:0007669"/>
    <property type="project" value="UniProtKB-KW"/>
</dbReference>
<dbReference type="RefSeq" id="WP_320214465.1">
    <property type="nucleotide sequence ID" value="NZ_JAVIIS010000016.1"/>
</dbReference>
<dbReference type="Gene3D" id="3.40.50.1100">
    <property type="match status" value="2"/>
</dbReference>
<dbReference type="Proteomes" id="UP001272097">
    <property type="component" value="Unassembled WGS sequence"/>
</dbReference>
<dbReference type="EMBL" id="JAVIIS010000016">
    <property type="protein sequence ID" value="MDX8440548.1"/>
    <property type="molecule type" value="Genomic_DNA"/>
</dbReference>
<dbReference type="PANTHER" id="PTHR43780:SF2">
    <property type="entry name" value="1-AMINOCYCLOPROPANE-1-CARBOXYLATE DEAMINASE-RELATED"/>
    <property type="match status" value="1"/>
</dbReference>
<gene>
    <name evidence="5" type="ORF">RFM51_13185</name>
</gene>
<reference evidence="5 6" key="1">
    <citation type="submission" date="2023-08" db="EMBL/GenBank/DDBJ databases">
        <title>Implementing the SeqCode for naming new Mesorhizobium species isolated from Vachellia karroo root nodules.</title>
        <authorList>
            <person name="Van Lill M."/>
        </authorList>
    </citation>
    <scope>NUCLEOTIDE SEQUENCE [LARGE SCALE GENOMIC DNA]</scope>
    <source>
        <strain evidence="5 6">VK3E</strain>
    </source>
</reference>
<dbReference type="InterPro" id="IPR027278">
    <property type="entry name" value="ACCD_DCysDesulf"/>
</dbReference>
<dbReference type="InterPro" id="IPR001926">
    <property type="entry name" value="TrpB-like_PALP"/>
</dbReference>
<keyword evidence="5" id="KW-0456">Lyase</keyword>
<evidence type="ECO:0000256" key="1">
    <source>
        <dbReference type="ARBA" id="ARBA00001933"/>
    </source>
</evidence>
<comment type="caution">
    <text evidence="5">The sequence shown here is derived from an EMBL/GenBank/DDBJ whole genome shotgun (WGS) entry which is preliminary data.</text>
</comment>
<feature type="domain" description="Tryptophan synthase beta chain-like PALP" evidence="4">
    <location>
        <begin position="15"/>
        <end position="327"/>
    </location>
</feature>
<protein>
    <submittedName>
        <fullName evidence="5">D-cysteine desulfhydrase family protein</fullName>
        <ecNumber evidence="5">4.4.1.-</ecNumber>
    </submittedName>
</protein>
<dbReference type="SUPFAM" id="SSF53686">
    <property type="entry name" value="Tryptophan synthase beta subunit-like PLP-dependent enzymes"/>
    <property type="match status" value="1"/>
</dbReference>
<dbReference type="PIRSF" id="PIRSF006278">
    <property type="entry name" value="ACCD_DCysDesulf"/>
    <property type="match status" value="1"/>
</dbReference>
<evidence type="ECO:0000256" key="2">
    <source>
        <dbReference type="ARBA" id="ARBA00008639"/>
    </source>
</evidence>